<name>A0ABN9UVR4_9DINO</name>
<protein>
    <recommendedName>
        <fullName evidence="3">Exostosin GT47 domain-containing protein</fullName>
    </recommendedName>
</protein>
<keyword evidence="2" id="KW-0732">Signal</keyword>
<dbReference type="EMBL" id="CAUYUJ010016243">
    <property type="protein sequence ID" value="CAK0863268.1"/>
    <property type="molecule type" value="Genomic_DNA"/>
</dbReference>
<dbReference type="InterPro" id="IPR004263">
    <property type="entry name" value="Exostosin"/>
</dbReference>
<evidence type="ECO:0000256" key="2">
    <source>
        <dbReference type="SAM" id="SignalP"/>
    </source>
</evidence>
<feature type="signal peptide" evidence="2">
    <location>
        <begin position="1"/>
        <end position="19"/>
    </location>
</feature>
<reference evidence="4" key="1">
    <citation type="submission" date="2023-10" db="EMBL/GenBank/DDBJ databases">
        <authorList>
            <person name="Chen Y."/>
            <person name="Shah S."/>
            <person name="Dougan E. K."/>
            <person name="Thang M."/>
            <person name="Chan C."/>
        </authorList>
    </citation>
    <scope>NUCLEOTIDE SEQUENCE [LARGE SCALE GENOMIC DNA]</scope>
</reference>
<dbReference type="Pfam" id="PF03016">
    <property type="entry name" value="Exostosin_GT47"/>
    <property type="match status" value="1"/>
</dbReference>
<dbReference type="Proteomes" id="UP001189429">
    <property type="component" value="Unassembled WGS sequence"/>
</dbReference>
<organism evidence="4 5">
    <name type="scientific">Prorocentrum cordatum</name>
    <dbReference type="NCBI Taxonomy" id="2364126"/>
    <lineage>
        <taxon>Eukaryota</taxon>
        <taxon>Sar</taxon>
        <taxon>Alveolata</taxon>
        <taxon>Dinophyceae</taxon>
        <taxon>Prorocentrales</taxon>
        <taxon>Prorocentraceae</taxon>
        <taxon>Prorocentrum</taxon>
    </lineage>
</organism>
<gene>
    <name evidence="4" type="ORF">PCOR1329_LOCUS51464</name>
</gene>
<feature type="chain" id="PRO_5045986699" description="Exostosin GT47 domain-containing protein" evidence="2">
    <location>
        <begin position="20"/>
        <end position="351"/>
    </location>
</feature>
<comment type="similarity">
    <text evidence="1">Belongs to the glycosyltransferase 47 family.</text>
</comment>
<sequence>MTKLMRNVFLVCVWPQMHALLVGNSVSTPKFYMMDRSLDEMYTNGFQSHPARVGTLDEADFAVTCCFNGRSLQKFASLPRRSKAKPYLVIVRGLRLDRCSKEDNCESARELIEQRDDFMYVNFDLRDHNCKDDDAPPLRGVTMTPPKWYDGSPLSALQDPKYFMTFRGRLTDGSWMGFVSQHVRAQLQKAFADFRSDGVVVELFDRKHKYKPEDRVTYNEMLNTSYALVPHGDGRWNYRFSEVVGACAIPVVIADGLTLPFEELIDWRGAAVFLQEETWARSGSLARSTGAGAAGQTSPPDASFLLSQLPRDPAQIRKMRQRVCEINDKYFATAEKRITALLQSAAIRALQ</sequence>
<comment type="caution">
    <text evidence="4">The sequence shown here is derived from an EMBL/GenBank/DDBJ whole genome shotgun (WGS) entry which is preliminary data.</text>
</comment>
<evidence type="ECO:0000313" key="4">
    <source>
        <dbReference type="EMBL" id="CAK0863268.1"/>
    </source>
</evidence>
<keyword evidence="5" id="KW-1185">Reference proteome</keyword>
<dbReference type="InterPro" id="IPR040911">
    <property type="entry name" value="Exostosin_GT47"/>
</dbReference>
<evidence type="ECO:0000259" key="3">
    <source>
        <dbReference type="Pfam" id="PF03016"/>
    </source>
</evidence>
<proteinExistence type="inferred from homology"/>
<accession>A0ABN9UVR4</accession>
<dbReference type="PANTHER" id="PTHR11062">
    <property type="entry name" value="EXOSTOSIN HEPARAN SULFATE GLYCOSYLTRANSFERASE -RELATED"/>
    <property type="match status" value="1"/>
</dbReference>
<evidence type="ECO:0000313" key="5">
    <source>
        <dbReference type="Proteomes" id="UP001189429"/>
    </source>
</evidence>
<feature type="domain" description="Exostosin GT47" evidence="3">
    <location>
        <begin position="161"/>
        <end position="287"/>
    </location>
</feature>
<evidence type="ECO:0000256" key="1">
    <source>
        <dbReference type="ARBA" id="ARBA00010271"/>
    </source>
</evidence>